<dbReference type="InterPro" id="IPR029034">
    <property type="entry name" value="Cystine-knot_cytokine"/>
</dbReference>
<dbReference type="InterPro" id="IPR004133">
    <property type="entry name" value="DAN_dom"/>
</dbReference>
<evidence type="ECO:0000256" key="2">
    <source>
        <dbReference type="ARBA" id="ARBA00007872"/>
    </source>
</evidence>
<evidence type="ECO:0000256" key="5">
    <source>
        <dbReference type="ARBA" id="ARBA00023157"/>
    </source>
</evidence>
<dbReference type="PIRSF" id="PIRSF027807">
    <property type="entry name" value="Cerberus"/>
    <property type="match status" value="1"/>
</dbReference>
<keyword evidence="10" id="KW-1185">Reference proteome</keyword>
<reference evidence="9" key="1">
    <citation type="submission" date="2019-06" db="EMBL/GenBank/DDBJ databases">
        <authorList>
            <consortium name="Wellcome Sanger Institute Data Sharing"/>
        </authorList>
    </citation>
    <scope>NUCLEOTIDE SEQUENCE [LARGE SCALE GENOMIC DNA]</scope>
</reference>
<evidence type="ECO:0000256" key="1">
    <source>
        <dbReference type="ARBA" id="ARBA00004613"/>
    </source>
</evidence>
<feature type="domain" description="CTCK" evidence="8">
    <location>
        <begin position="152"/>
        <end position="242"/>
    </location>
</feature>
<name>A0A672GDD8_SALFA</name>
<keyword evidence="3 6" id="KW-0964">Secreted</keyword>
<dbReference type="GO" id="GO:0032926">
    <property type="term" value="P:negative regulation of activin receptor signaling pathway"/>
    <property type="evidence" value="ECO:0007669"/>
    <property type="project" value="UniProtKB-ARBA"/>
</dbReference>
<evidence type="ECO:0000259" key="8">
    <source>
        <dbReference type="SMART" id="SM00041"/>
    </source>
</evidence>
<keyword evidence="5" id="KW-1015">Disulfide bond</keyword>
<comment type="subcellular location">
    <subcellularLocation>
        <location evidence="1 6">Secreted</location>
    </subcellularLocation>
</comment>
<proteinExistence type="inferred from homology"/>
<dbReference type="GO" id="GO:0005576">
    <property type="term" value="C:extracellular region"/>
    <property type="evidence" value="ECO:0007669"/>
    <property type="project" value="UniProtKB-SubCell"/>
</dbReference>
<dbReference type="GO" id="GO:0061371">
    <property type="term" value="P:determination of heart left/right asymmetry"/>
    <property type="evidence" value="ECO:0007669"/>
    <property type="project" value="TreeGrafter"/>
</dbReference>
<accession>A0A672GDD8</accession>
<gene>
    <name evidence="9" type="primary">dand5</name>
</gene>
<dbReference type="PANTHER" id="PTHR15273">
    <property type="entry name" value="DAN DOMAIN FAMILY MEMBER 5"/>
    <property type="match status" value="1"/>
</dbReference>
<keyword evidence="4 7" id="KW-0732">Signal</keyword>
<feature type="signal peptide" evidence="7">
    <location>
        <begin position="1"/>
        <end position="15"/>
    </location>
</feature>
<sequence length="259" mass="28017">MTFFIKFIFVLNCMAAAVTLPHGTLLKASRVDLESSGGGPTEPVQGVVKVVQLDPRGLSQMGIFRRGLTPRRAAFHGPRLPFPAFLSHGRPGPAMAPKAPAALQHNLHPETPSEMQRKKIGVQMWQKAIDKGAKKATALPVNLKDTKQTCTAVPFTQHVTADGCETVAVHNRLCFGQCSSLFVPSEGEFAEASPVAGAFQRRAPCSRCAPFRAHTATVPLRCGAQVRLKRVMVVEECKCETGREERERTALAAAADTHL</sequence>
<feature type="chain" id="PRO_5025458409" evidence="7">
    <location>
        <begin position="16"/>
        <end position="259"/>
    </location>
</feature>
<organism evidence="9 10">
    <name type="scientific">Salarias fasciatus</name>
    <name type="common">Jewelled blenny</name>
    <name type="synonym">Blennius fasciatus</name>
    <dbReference type="NCBI Taxonomy" id="181472"/>
    <lineage>
        <taxon>Eukaryota</taxon>
        <taxon>Metazoa</taxon>
        <taxon>Chordata</taxon>
        <taxon>Craniata</taxon>
        <taxon>Vertebrata</taxon>
        <taxon>Euteleostomi</taxon>
        <taxon>Actinopterygii</taxon>
        <taxon>Neopterygii</taxon>
        <taxon>Teleostei</taxon>
        <taxon>Neoteleostei</taxon>
        <taxon>Acanthomorphata</taxon>
        <taxon>Ovalentaria</taxon>
        <taxon>Blenniimorphae</taxon>
        <taxon>Blenniiformes</taxon>
        <taxon>Blennioidei</taxon>
        <taxon>Blenniidae</taxon>
        <taxon>Salariinae</taxon>
        <taxon>Salarias</taxon>
    </lineage>
</organism>
<dbReference type="OMA" id="KQTCTAV"/>
<dbReference type="Proteomes" id="UP000472267">
    <property type="component" value="Chromosome 6"/>
</dbReference>
<evidence type="ECO:0000313" key="10">
    <source>
        <dbReference type="Proteomes" id="UP000472267"/>
    </source>
</evidence>
<evidence type="ECO:0000256" key="4">
    <source>
        <dbReference type="ARBA" id="ARBA00022729"/>
    </source>
</evidence>
<dbReference type="InterPro" id="IPR016860">
    <property type="entry name" value="Cerberus"/>
</dbReference>
<comment type="similarity">
    <text evidence="2 6">Belongs to the DAN family.</text>
</comment>
<dbReference type="AlphaFoldDB" id="A0A672GDD8"/>
<dbReference type="SMART" id="SM00041">
    <property type="entry name" value="CT"/>
    <property type="match status" value="1"/>
</dbReference>
<dbReference type="Gene3D" id="2.10.90.10">
    <property type="entry name" value="Cystine-knot cytokines"/>
    <property type="match status" value="1"/>
</dbReference>
<dbReference type="Ensembl" id="ENSSFAT00005017513.1">
    <property type="protein sequence ID" value="ENSSFAP00005016853.1"/>
    <property type="gene ID" value="ENSSFAG00005008924.1"/>
</dbReference>
<reference evidence="9" key="2">
    <citation type="submission" date="2025-08" db="UniProtKB">
        <authorList>
            <consortium name="Ensembl"/>
        </authorList>
    </citation>
    <scope>IDENTIFICATION</scope>
</reference>
<protein>
    <submittedName>
        <fullName evidence="9">DAN domain family member 5-like</fullName>
    </submittedName>
</protein>
<dbReference type="PANTHER" id="PTHR15273:SF8">
    <property type="entry name" value="CERBERUS"/>
    <property type="match status" value="1"/>
</dbReference>
<evidence type="ECO:0000256" key="6">
    <source>
        <dbReference type="PIRNR" id="PIRNR027807"/>
    </source>
</evidence>
<dbReference type="InParanoid" id="A0A672GDD8"/>
<evidence type="ECO:0000256" key="7">
    <source>
        <dbReference type="SAM" id="SignalP"/>
    </source>
</evidence>
<dbReference type="Pfam" id="PF03045">
    <property type="entry name" value="DAN"/>
    <property type="match status" value="1"/>
</dbReference>
<evidence type="ECO:0000313" key="9">
    <source>
        <dbReference type="Ensembl" id="ENSSFAP00005016853.1"/>
    </source>
</evidence>
<reference evidence="9" key="3">
    <citation type="submission" date="2025-09" db="UniProtKB">
        <authorList>
            <consortium name="Ensembl"/>
        </authorList>
    </citation>
    <scope>IDENTIFICATION</scope>
</reference>
<dbReference type="InterPro" id="IPR006207">
    <property type="entry name" value="Cys_knot_C"/>
</dbReference>
<evidence type="ECO:0000256" key="3">
    <source>
        <dbReference type="ARBA" id="ARBA00022525"/>
    </source>
</evidence>